<dbReference type="RefSeq" id="XP_009165455.1">
    <property type="nucleotide sequence ID" value="XM_009167191.1"/>
</dbReference>
<accession>A0A074ZTM0</accession>
<reference evidence="1 2" key="1">
    <citation type="submission" date="2013-11" db="EMBL/GenBank/DDBJ databases">
        <title>Opisthorchis viverrini - life in the bile duct.</title>
        <authorList>
            <person name="Young N.D."/>
            <person name="Nagarajan N."/>
            <person name="Lin S.J."/>
            <person name="Korhonen P.K."/>
            <person name="Jex A.R."/>
            <person name="Hall R.S."/>
            <person name="Safavi-Hemami H."/>
            <person name="Kaewkong W."/>
            <person name="Bertrand D."/>
            <person name="Gao S."/>
            <person name="Seet Q."/>
            <person name="Wongkham S."/>
            <person name="Teh B.T."/>
            <person name="Wongkham C."/>
            <person name="Intapan P.M."/>
            <person name="Maleewong W."/>
            <person name="Yang X."/>
            <person name="Hu M."/>
            <person name="Wang Z."/>
            <person name="Hofmann A."/>
            <person name="Sternberg P.W."/>
            <person name="Tan P."/>
            <person name="Wang J."/>
            <person name="Gasser R.B."/>
        </authorList>
    </citation>
    <scope>NUCLEOTIDE SEQUENCE [LARGE SCALE GENOMIC DNA]</scope>
</reference>
<keyword evidence="2" id="KW-1185">Reference proteome</keyword>
<dbReference type="CTD" id="20317035"/>
<dbReference type="KEGG" id="ovi:T265_02847"/>
<sequence length="75" mass="8490">MTFDTGFECYDRVGHEDPVLIWDTVPQFHSAMRMPVERPDADGHFGDHLVETSAYAVECCLSEQFAYTLEVATGF</sequence>
<evidence type="ECO:0000313" key="1">
    <source>
        <dbReference type="EMBL" id="KER30808.1"/>
    </source>
</evidence>
<gene>
    <name evidence="1" type="ORF">T265_02847</name>
</gene>
<organism evidence="1 2">
    <name type="scientific">Opisthorchis viverrini</name>
    <name type="common">Southeast Asian liver fluke</name>
    <dbReference type="NCBI Taxonomy" id="6198"/>
    <lineage>
        <taxon>Eukaryota</taxon>
        <taxon>Metazoa</taxon>
        <taxon>Spiralia</taxon>
        <taxon>Lophotrochozoa</taxon>
        <taxon>Platyhelminthes</taxon>
        <taxon>Trematoda</taxon>
        <taxon>Digenea</taxon>
        <taxon>Opisthorchiida</taxon>
        <taxon>Opisthorchiata</taxon>
        <taxon>Opisthorchiidae</taxon>
        <taxon>Opisthorchis</taxon>
    </lineage>
</organism>
<dbReference type="Proteomes" id="UP000054324">
    <property type="component" value="Unassembled WGS sequence"/>
</dbReference>
<proteinExistence type="predicted"/>
<evidence type="ECO:0000313" key="2">
    <source>
        <dbReference type="Proteomes" id="UP000054324"/>
    </source>
</evidence>
<dbReference type="GeneID" id="20317035"/>
<dbReference type="AlphaFoldDB" id="A0A074ZTM0"/>
<name>A0A074ZTM0_OPIVI</name>
<protein>
    <submittedName>
        <fullName evidence="1">Uncharacterized protein</fullName>
    </submittedName>
</protein>
<dbReference type="EMBL" id="KL596655">
    <property type="protein sequence ID" value="KER30808.1"/>
    <property type="molecule type" value="Genomic_DNA"/>
</dbReference>